<dbReference type="RefSeq" id="WP_147260229.1">
    <property type="nucleotide sequence ID" value="NZ_VIWU01000001.1"/>
</dbReference>
<feature type="transmembrane region" description="Helical" evidence="7">
    <location>
        <begin position="12"/>
        <end position="32"/>
    </location>
</feature>
<dbReference type="InterPro" id="IPR045621">
    <property type="entry name" value="BPD_transp_1_N"/>
</dbReference>
<dbReference type="Pfam" id="PF00528">
    <property type="entry name" value="BPD_transp_1"/>
    <property type="match status" value="1"/>
</dbReference>
<feature type="transmembrane region" description="Helical" evidence="7">
    <location>
        <begin position="285"/>
        <end position="305"/>
    </location>
</feature>
<name>A0A561T3W0_9PSEU</name>
<dbReference type="InterPro" id="IPR035906">
    <property type="entry name" value="MetI-like_sf"/>
</dbReference>
<dbReference type="PANTHER" id="PTHR43163:SF6">
    <property type="entry name" value="DIPEPTIDE TRANSPORT SYSTEM PERMEASE PROTEIN DPPB-RELATED"/>
    <property type="match status" value="1"/>
</dbReference>
<dbReference type="CDD" id="cd06261">
    <property type="entry name" value="TM_PBP2"/>
    <property type="match status" value="1"/>
</dbReference>
<keyword evidence="2 7" id="KW-0813">Transport</keyword>
<evidence type="ECO:0000256" key="5">
    <source>
        <dbReference type="ARBA" id="ARBA00022989"/>
    </source>
</evidence>
<evidence type="ECO:0000259" key="8">
    <source>
        <dbReference type="PROSITE" id="PS50928"/>
    </source>
</evidence>
<evidence type="ECO:0000313" key="9">
    <source>
        <dbReference type="EMBL" id="TWF81798.1"/>
    </source>
</evidence>
<dbReference type="PROSITE" id="PS50928">
    <property type="entry name" value="ABC_TM1"/>
    <property type="match status" value="1"/>
</dbReference>
<dbReference type="Gene3D" id="1.10.3720.10">
    <property type="entry name" value="MetI-like"/>
    <property type="match status" value="1"/>
</dbReference>
<evidence type="ECO:0000313" key="10">
    <source>
        <dbReference type="Proteomes" id="UP000321261"/>
    </source>
</evidence>
<dbReference type="GO" id="GO:0005886">
    <property type="term" value="C:plasma membrane"/>
    <property type="evidence" value="ECO:0007669"/>
    <property type="project" value="UniProtKB-SubCell"/>
</dbReference>
<feature type="transmembrane region" description="Helical" evidence="7">
    <location>
        <begin position="187"/>
        <end position="206"/>
    </location>
</feature>
<organism evidence="9 10">
    <name type="scientific">Pseudonocardia hierapolitana</name>
    <dbReference type="NCBI Taxonomy" id="1128676"/>
    <lineage>
        <taxon>Bacteria</taxon>
        <taxon>Bacillati</taxon>
        <taxon>Actinomycetota</taxon>
        <taxon>Actinomycetes</taxon>
        <taxon>Pseudonocardiales</taxon>
        <taxon>Pseudonocardiaceae</taxon>
        <taxon>Pseudonocardia</taxon>
    </lineage>
</organism>
<dbReference type="SUPFAM" id="SSF161098">
    <property type="entry name" value="MetI-like"/>
    <property type="match status" value="1"/>
</dbReference>
<dbReference type="AlphaFoldDB" id="A0A561T3W0"/>
<keyword evidence="3" id="KW-1003">Cell membrane</keyword>
<evidence type="ECO:0000256" key="7">
    <source>
        <dbReference type="RuleBase" id="RU363032"/>
    </source>
</evidence>
<evidence type="ECO:0000256" key="2">
    <source>
        <dbReference type="ARBA" id="ARBA00022448"/>
    </source>
</evidence>
<dbReference type="PANTHER" id="PTHR43163">
    <property type="entry name" value="DIPEPTIDE TRANSPORT SYSTEM PERMEASE PROTEIN DPPB-RELATED"/>
    <property type="match status" value="1"/>
</dbReference>
<evidence type="ECO:0000256" key="4">
    <source>
        <dbReference type="ARBA" id="ARBA00022692"/>
    </source>
</evidence>
<sequence length="319" mass="33447">MIARHPLVRRLLEALATLLGVAVLVFVMLRAIPGDQVTASLGTEAAALTPAQRAALEAYYGLDQPLPVQFLSWLGAVATGNLGASQRSGESVLQMTASALPITLELAVLSLVIGLVLGLAAAMLSASRPNSARDAAGQAVGLAGLSVPAFLLGSALLALSSRFLGYNPNAEQFAPLATDPWLHLQQLLMPAIVLGFGLAAPIMRTARSALLEVRSQDYVRTARGKGVGPRGLALRHVLPGALVPIVTMTGLQFGYLLGGAVVVEQIFSVPGIGRQVLLGIQQKEYAVVQSTVLVIALTFVLVNLGTDLLYRVIDPRVRE</sequence>
<evidence type="ECO:0000256" key="6">
    <source>
        <dbReference type="ARBA" id="ARBA00023136"/>
    </source>
</evidence>
<dbReference type="Proteomes" id="UP000321261">
    <property type="component" value="Unassembled WGS sequence"/>
</dbReference>
<keyword evidence="5 7" id="KW-1133">Transmembrane helix</keyword>
<comment type="similarity">
    <text evidence="7">Belongs to the binding-protein-dependent transport system permease family.</text>
</comment>
<evidence type="ECO:0000256" key="3">
    <source>
        <dbReference type="ARBA" id="ARBA00022475"/>
    </source>
</evidence>
<dbReference type="EMBL" id="VIWU01000001">
    <property type="protein sequence ID" value="TWF81798.1"/>
    <property type="molecule type" value="Genomic_DNA"/>
</dbReference>
<keyword evidence="4 7" id="KW-0812">Transmembrane</keyword>
<feature type="transmembrane region" description="Helical" evidence="7">
    <location>
        <begin position="106"/>
        <end position="127"/>
    </location>
</feature>
<dbReference type="OrthoDB" id="147639at2"/>
<comment type="subcellular location">
    <subcellularLocation>
        <location evidence="1 7">Cell membrane</location>
        <topology evidence="1 7">Multi-pass membrane protein</topology>
    </subcellularLocation>
</comment>
<dbReference type="InterPro" id="IPR000515">
    <property type="entry name" value="MetI-like"/>
</dbReference>
<accession>A0A561T3W0</accession>
<evidence type="ECO:0000256" key="1">
    <source>
        <dbReference type="ARBA" id="ARBA00004651"/>
    </source>
</evidence>
<comment type="caution">
    <text evidence="9">The sequence shown here is derived from an EMBL/GenBank/DDBJ whole genome shotgun (WGS) entry which is preliminary data.</text>
</comment>
<protein>
    <submittedName>
        <fullName evidence="9">Peptide/nickel transport system permease protein</fullName>
    </submittedName>
</protein>
<feature type="domain" description="ABC transmembrane type-1" evidence="8">
    <location>
        <begin position="100"/>
        <end position="310"/>
    </location>
</feature>
<keyword evidence="6 7" id="KW-0472">Membrane</keyword>
<keyword evidence="10" id="KW-1185">Reference proteome</keyword>
<dbReference type="Pfam" id="PF19300">
    <property type="entry name" value="BPD_transp_1_N"/>
    <property type="match status" value="1"/>
</dbReference>
<feature type="transmembrane region" description="Helical" evidence="7">
    <location>
        <begin position="139"/>
        <end position="159"/>
    </location>
</feature>
<proteinExistence type="inferred from homology"/>
<gene>
    <name evidence="9" type="ORF">FHX44_117743</name>
</gene>
<reference evidence="9 10" key="1">
    <citation type="submission" date="2019-06" db="EMBL/GenBank/DDBJ databases">
        <title>Sequencing the genomes of 1000 actinobacteria strains.</title>
        <authorList>
            <person name="Klenk H.-P."/>
        </authorList>
    </citation>
    <scope>NUCLEOTIDE SEQUENCE [LARGE SCALE GENOMIC DNA]</scope>
    <source>
        <strain evidence="9 10">DSM 45671</strain>
    </source>
</reference>
<dbReference type="GO" id="GO:0071916">
    <property type="term" value="F:dipeptide transmembrane transporter activity"/>
    <property type="evidence" value="ECO:0007669"/>
    <property type="project" value="TreeGrafter"/>
</dbReference>